<accession>A0A1R3RH12</accession>
<evidence type="ECO:0000313" key="2">
    <source>
        <dbReference type="Proteomes" id="UP000188318"/>
    </source>
</evidence>
<dbReference type="VEuPathDB" id="FungiDB:ASPCADRAFT_508278"/>
<dbReference type="Proteomes" id="UP000188318">
    <property type="component" value="Unassembled WGS sequence"/>
</dbReference>
<protein>
    <submittedName>
        <fullName evidence="1">Uncharacterized protein</fullName>
    </submittedName>
</protein>
<gene>
    <name evidence="1" type="ORF">ASPCADRAFT_508278</name>
</gene>
<dbReference type="AlphaFoldDB" id="A0A1R3RH12"/>
<evidence type="ECO:0000313" key="1">
    <source>
        <dbReference type="EMBL" id="OOF93759.1"/>
    </source>
</evidence>
<keyword evidence="2" id="KW-1185">Reference proteome</keyword>
<organism evidence="1 2">
    <name type="scientific">Aspergillus carbonarius (strain ITEM 5010)</name>
    <dbReference type="NCBI Taxonomy" id="602072"/>
    <lineage>
        <taxon>Eukaryota</taxon>
        <taxon>Fungi</taxon>
        <taxon>Dikarya</taxon>
        <taxon>Ascomycota</taxon>
        <taxon>Pezizomycotina</taxon>
        <taxon>Eurotiomycetes</taxon>
        <taxon>Eurotiomycetidae</taxon>
        <taxon>Eurotiales</taxon>
        <taxon>Aspergillaceae</taxon>
        <taxon>Aspergillus</taxon>
        <taxon>Aspergillus subgen. Circumdati</taxon>
    </lineage>
</organism>
<reference evidence="2" key="1">
    <citation type="journal article" date="2017" name="Genome Biol.">
        <title>Comparative genomics reveals high biological diversity and specific adaptations in the industrially and medically important fungal genus Aspergillus.</title>
        <authorList>
            <person name="de Vries R.P."/>
            <person name="Riley R."/>
            <person name="Wiebenga A."/>
            <person name="Aguilar-Osorio G."/>
            <person name="Amillis S."/>
            <person name="Uchima C.A."/>
            <person name="Anderluh G."/>
            <person name="Asadollahi M."/>
            <person name="Askin M."/>
            <person name="Barry K."/>
            <person name="Battaglia E."/>
            <person name="Bayram O."/>
            <person name="Benocci T."/>
            <person name="Braus-Stromeyer S.A."/>
            <person name="Caldana C."/>
            <person name="Canovas D."/>
            <person name="Cerqueira G.C."/>
            <person name="Chen F."/>
            <person name="Chen W."/>
            <person name="Choi C."/>
            <person name="Clum A."/>
            <person name="Dos Santos R.A."/>
            <person name="Damasio A.R."/>
            <person name="Diallinas G."/>
            <person name="Emri T."/>
            <person name="Fekete E."/>
            <person name="Flipphi M."/>
            <person name="Freyberg S."/>
            <person name="Gallo A."/>
            <person name="Gournas C."/>
            <person name="Habgood R."/>
            <person name="Hainaut M."/>
            <person name="Harispe M.L."/>
            <person name="Henrissat B."/>
            <person name="Hilden K.S."/>
            <person name="Hope R."/>
            <person name="Hossain A."/>
            <person name="Karabika E."/>
            <person name="Karaffa L."/>
            <person name="Karanyi Z."/>
            <person name="Krasevec N."/>
            <person name="Kuo A."/>
            <person name="Kusch H."/>
            <person name="LaButti K."/>
            <person name="Lagendijk E.L."/>
            <person name="Lapidus A."/>
            <person name="Levasseur A."/>
            <person name="Lindquist E."/>
            <person name="Lipzen A."/>
            <person name="Logrieco A.F."/>
            <person name="MacCabe A."/>
            <person name="Maekelae M.R."/>
            <person name="Malavazi I."/>
            <person name="Melin P."/>
            <person name="Meyer V."/>
            <person name="Mielnichuk N."/>
            <person name="Miskei M."/>
            <person name="Molnar A.P."/>
            <person name="Mule G."/>
            <person name="Ngan C.Y."/>
            <person name="Orejas M."/>
            <person name="Orosz E."/>
            <person name="Ouedraogo J.P."/>
            <person name="Overkamp K.M."/>
            <person name="Park H.-S."/>
            <person name="Perrone G."/>
            <person name="Piumi F."/>
            <person name="Punt P.J."/>
            <person name="Ram A.F."/>
            <person name="Ramon A."/>
            <person name="Rauscher S."/>
            <person name="Record E."/>
            <person name="Riano-Pachon D.M."/>
            <person name="Robert V."/>
            <person name="Roehrig J."/>
            <person name="Ruller R."/>
            <person name="Salamov A."/>
            <person name="Salih N.S."/>
            <person name="Samson R.A."/>
            <person name="Sandor E."/>
            <person name="Sanguinetti M."/>
            <person name="Schuetze T."/>
            <person name="Sepcic K."/>
            <person name="Shelest E."/>
            <person name="Sherlock G."/>
            <person name="Sophianopoulou V."/>
            <person name="Squina F.M."/>
            <person name="Sun H."/>
            <person name="Susca A."/>
            <person name="Todd R.B."/>
            <person name="Tsang A."/>
            <person name="Unkles S.E."/>
            <person name="van de Wiele N."/>
            <person name="van Rossen-Uffink D."/>
            <person name="Oliveira J.V."/>
            <person name="Vesth T.C."/>
            <person name="Visser J."/>
            <person name="Yu J.-H."/>
            <person name="Zhou M."/>
            <person name="Andersen M.R."/>
            <person name="Archer D.B."/>
            <person name="Baker S.E."/>
            <person name="Benoit I."/>
            <person name="Brakhage A.A."/>
            <person name="Braus G.H."/>
            <person name="Fischer R."/>
            <person name="Frisvad J.C."/>
            <person name="Goldman G.H."/>
            <person name="Houbraken J."/>
            <person name="Oakley B."/>
            <person name="Pocsi I."/>
            <person name="Scazzocchio C."/>
            <person name="Seiboth B."/>
            <person name="vanKuyk P.A."/>
            <person name="Wortman J."/>
            <person name="Dyer P.S."/>
            <person name="Grigoriev I.V."/>
        </authorList>
    </citation>
    <scope>NUCLEOTIDE SEQUENCE [LARGE SCALE GENOMIC DNA]</scope>
    <source>
        <strain evidence="2">ITEM 5010</strain>
    </source>
</reference>
<name>A0A1R3RH12_ASPC5</name>
<sequence>MSFNKTAGLGLRKFLFNEESLPLDTRDYRGQTLVLNPFRGTSHIKKDVVMEDSVPIFETGRVDPVPSFAAAPGLMMKARLKGDKSFLPRKQLALKPDITTVMVISPH</sequence>
<proteinExistence type="predicted"/>
<dbReference type="EMBL" id="KV907503">
    <property type="protein sequence ID" value="OOF93759.1"/>
    <property type="molecule type" value="Genomic_DNA"/>
</dbReference>